<name>A0A327YX79_9FLAO</name>
<keyword evidence="1" id="KW-0732">Signal</keyword>
<keyword evidence="4" id="KW-1185">Reference proteome</keyword>
<dbReference type="RefSeq" id="WP_111565708.1">
    <property type="nucleotide sequence ID" value="NZ_QLMI01000001.1"/>
</dbReference>
<dbReference type="Gene3D" id="2.60.120.430">
    <property type="entry name" value="Galactose-binding lectin"/>
    <property type="match status" value="1"/>
</dbReference>
<feature type="domain" description="BIG2" evidence="2">
    <location>
        <begin position="251"/>
        <end position="289"/>
    </location>
</feature>
<reference evidence="3 4" key="1">
    <citation type="submission" date="2018-06" db="EMBL/GenBank/DDBJ databases">
        <title>Genomic Encyclopedia of Type Strains, Phase III (KMG-III): the genomes of soil and plant-associated and newly described type strains.</title>
        <authorList>
            <person name="Whitman W."/>
        </authorList>
    </citation>
    <scope>NUCLEOTIDE SEQUENCE [LARGE SCALE GENOMIC DNA]</scope>
    <source>
        <strain evidence="3 4">CGMCC 1.12398</strain>
    </source>
</reference>
<evidence type="ECO:0000313" key="3">
    <source>
        <dbReference type="EMBL" id="RAK25136.1"/>
    </source>
</evidence>
<comment type="caution">
    <text evidence="3">The sequence shown here is derived from an EMBL/GenBank/DDBJ whole genome shotgun (WGS) entry which is preliminary data.</text>
</comment>
<organism evidence="3 4">
    <name type="scientific">Flavobacterium aquaticum</name>
    <dbReference type="NCBI Taxonomy" id="1236486"/>
    <lineage>
        <taxon>Bacteria</taxon>
        <taxon>Pseudomonadati</taxon>
        <taxon>Bacteroidota</taxon>
        <taxon>Flavobacteriia</taxon>
        <taxon>Flavobacteriales</taxon>
        <taxon>Flavobacteriaceae</taxon>
        <taxon>Flavobacterium</taxon>
    </lineage>
</organism>
<dbReference type="InterPro" id="IPR008964">
    <property type="entry name" value="Invasin/intimin_cell_adhesion"/>
</dbReference>
<sequence length="471" mass="51019">MKNSKFNFLASFLLLGVMSIISTSCERELSDDATEATFPKIAEIFTDDFVAMGSNFYFPYGGSKATAWSVDREEGYNSNASMRFDVPNVTDPEGNYAGAIFRMDGAGRNLTEFDALTFYIKASQGVTIAELGFGEDFLENKYMATITNVSVGTNWSKVIIPIPDASKLLQERGMFRYAAGTQGTGGMGYTFWIDDLKFEKLGTIRTIGASIMNGNNVSVNTFVGVNSNITGIISTFNLPNGQNQIVNLSTAYFEFSSSNPTVATVDSNGLVSSLSAGTSVITGTINGVQATGSLTINCQGNFVHAPTPTRSQANVISIFSDEYNNIPVNYYNGYWQPWQTTVSSDFTVNGDNILNYTVFNFVGIEFSAPTVNATSMTHFHMDAFIPGTIAPGRQLRVIVVDFGADGAFGGGDDTRHSTTFTAPFLVSQNWMSIDIPFSAMPGLASRSNVAQIILEGGDNSVIYVDNVYFYN</sequence>
<proteinExistence type="predicted"/>
<dbReference type="Proteomes" id="UP000249620">
    <property type="component" value="Unassembled WGS sequence"/>
</dbReference>
<feature type="signal peptide" evidence="1">
    <location>
        <begin position="1"/>
        <end position="24"/>
    </location>
</feature>
<evidence type="ECO:0000256" key="1">
    <source>
        <dbReference type="SAM" id="SignalP"/>
    </source>
</evidence>
<accession>A0A327YX79</accession>
<dbReference type="Gene3D" id="2.60.40.1080">
    <property type="match status" value="1"/>
</dbReference>
<dbReference type="InterPro" id="IPR003343">
    <property type="entry name" value="Big_2"/>
</dbReference>
<dbReference type="SUPFAM" id="SSF49785">
    <property type="entry name" value="Galactose-binding domain-like"/>
    <property type="match status" value="1"/>
</dbReference>
<feature type="chain" id="PRO_5016261332" evidence="1">
    <location>
        <begin position="25"/>
        <end position="471"/>
    </location>
</feature>
<dbReference type="SUPFAM" id="SSF49373">
    <property type="entry name" value="Invasin/intimin cell-adhesion fragments"/>
    <property type="match status" value="1"/>
</dbReference>
<dbReference type="EMBL" id="QLMI01000001">
    <property type="protein sequence ID" value="RAK25136.1"/>
    <property type="molecule type" value="Genomic_DNA"/>
</dbReference>
<evidence type="ECO:0000259" key="2">
    <source>
        <dbReference type="Pfam" id="PF02368"/>
    </source>
</evidence>
<dbReference type="InterPro" id="IPR008979">
    <property type="entry name" value="Galactose-bd-like_sf"/>
</dbReference>
<evidence type="ECO:0000313" key="4">
    <source>
        <dbReference type="Proteomes" id="UP000249620"/>
    </source>
</evidence>
<protein>
    <submittedName>
        <fullName evidence="3">Ig-like protein group 2</fullName>
    </submittedName>
</protein>
<dbReference type="AlphaFoldDB" id="A0A327YX79"/>
<dbReference type="OrthoDB" id="5381604at2"/>
<gene>
    <name evidence="3" type="ORF">B0I03_101296</name>
</gene>
<dbReference type="PROSITE" id="PS51257">
    <property type="entry name" value="PROKAR_LIPOPROTEIN"/>
    <property type="match status" value="1"/>
</dbReference>
<dbReference type="Pfam" id="PF02368">
    <property type="entry name" value="Big_2"/>
    <property type="match status" value="1"/>
</dbReference>